<name>A0A0P7BWX1_9BACT</name>
<keyword evidence="1" id="KW-0812">Transmembrane</keyword>
<protein>
    <recommendedName>
        <fullName evidence="4">Outer membrane protein beta-barrel domain-containing protein</fullName>
    </recommendedName>
</protein>
<proteinExistence type="predicted"/>
<keyword evidence="1" id="KW-1133">Transmembrane helix</keyword>
<gene>
    <name evidence="2" type="ORF">AFM12_02120</name>
</gene>
<dbReference type="STRING" id="1605367.AFM12_02120"/>
<reference evidence="2 3" key="1">
    <citation type="submission" date="2015-07" db="EMBL/GenBank/DDBJ databases">
        <title>The draft genome sequence of Leadbetterella sp. JN14-9.</title>
        <authorList>
            <person name="Liu Y."/>
            <person name="Du J."/>
            <person name="Shao Z."/>
        </authorList>
    </citation>
    <scope>NUCLEOTIDE SEQUENCE [LARGE SCALE GENOMIC DNA]</scope>
    <source>
        <strain evidence="2 3">JN14-9</strain>
    </source>
</reference>
<dbReference type="RefSeq" id="WP_055143627.1">
    <property type="nucleotide sequence ID" value="NZ_JXSZ01000005.1"/>
</dbReference>
<keyword evidence="1" id="KW-0472">Membrane</keyword>
<evidence type="ECO:0008006" key="4">
    <source>
        <dbReference type="Google" id="ProtNLM"/>
    </source>
</evidence>
<keyword evidence="3" id="KW-1185">Reference proteome</keyword>
<dbReference type="OrthoDB" id="1113942at2"/>
<accession>A0A0P7BWX1</accession>
<dbReference type="Proteomes" id="UP000050454">
    <property type="component" value="Unassembled WGS sequence"/>
</dbReference>
<evidence type="ECO:0000313" key="3">
    <source>
        <dbReference type="Proteomes" id="UP000050454"/>
    </source>
</evidence>
<dbReference type="EMBL" id="LGTQ01000005">
    <property type="protein sequence ID" value="KPM49434.1"/>
    <property type="molecule type" value="Genomic_DNA"/>
</dbReference>
<sequence length="473" mass="54368">MKEKDELDKAFRKAFNEYKPAVPADSWAAVKGGIAKVRLEDAVRLKNRYRNLSVLLTAFLLGSLAYFLWNDDSKSVAEGTQKGQNFDSESQSQISQSPVDTVVKYITLYQTDTVYLTKIMKTRSSSGLTQKDLDFALEHPEWRERVLEYLSKDYSFETKNKSTDERTEEEEVKVASSHLGPLRDRWSSFPKQSPLNISLIDIQWPNRTLTEVDIPNHKQKKRELKEHIPLKERIFYQVAGDLRNGKLVLNNKQGSFGSNHGFTGGIYAGVRLSPRLWIKTGLNFDVVEYALSPDGRTRINSELVNGTYEYIYRSPLGNLVIPNDQLLHPASEFSHIEIESHYDNREYELNIPLQLNYDYMLKDVKFLGYYRQLTGYAGLNLYLQRPLKNSVSLEVYESDGSEFELRTDSFTSISNLSIGGGLQTGLKLEVYPGWKLLSEIGYMRNLTYRVNNEYFQSFSRELSFSAGLEIHLK</sequence>
<feature type="transmembrane region" description="Helical" evidence="1">
    <location>
        <begin position="52"/>
        <end position="69"/>
    </location>
</feature>
<dbReference type="AlphaFoldDB" id="A0A0P7BWX1"/>
<evidence type="ECO:0000256" key="1">
    <source>
        <dbReference type="SAM" id="Phobius"/>
    </source>
</evidence>
<evidence type="ECO:0000313" key="2">
    <source>
        <dbReference type="EMBL" id="KPM49434.1"/>
    </source>
</evidence>
<comment type="caution">
    <text evidence="2">The sequence shown here is derived from an EMBL/GenBank/DDBJ whole genome shotgun (WGS) entry which is preliminary data.</text>
</comment>
<organism evidence="2 3">
    <name type="scientific">Jiulongibacter sediminis</name>
    <dbReference type="NCBI Taxonomy" id="1605367"/>
    <lineage>
        <taxon>Bacteria</taxon>
        <taxon>Pseudomonadati</taxon>
        <taxon>Bacteroidota</taxon>
        <taxon>Cytophagia</taxon>
        <taxon>Cytophagales</taxon>
        <taxon>Leadbetterellaceae</taxon>
        <taxon>Jiulongibacter</taxon>
    </lineage>
</organism>